<dbReference type="PROSITE" id="PS50076">
    <property type="entry name" value="DNAJ_2"/>
    <property type="match status" value="1"/>
</dbReference>
<dbReference type="InterPro" id="IPR036869">
    <property type="entry name" value="J_dom_sf"/>
</dbReference>
<dbReference type="InterPro" id="IPR052812">
    <property type="entry name" value="Plant_DnaJ_domain"/>
</dbReference>
<evidence type="ECO:0000313" key="9">
    <source>
        <dbReference type="Proteomes" id="UP000836841"/>
    </source>
</evidence>
<dbReference type="PROSITE" id="PS00636">
    <property type="entry name" value="DNAJ_1"/>
    <property type="match status" value="1"/>
</dbReference>
<dbReference type="FunFam" id="1.10.287.110:FF:000097">
    <property type="entry name" value="Chaperone protein dnaJ 16"/>
    <property type="match status" value="1"/>
</dbReference>
<organism evidence="8 9">
    <name type="scientific">Thlaspi arvense</name>
    <name type="common">Field penny-cress</name>
    <dbReference type="NCBI Taxonomy" id="13288"/>
    <lineage>
        <taxon>Eukaryota</taxon>
        <taxon>Viridiplantae</taxon>
        <taxon>Streptophyta</taxon>
        <taxon>Embryophyta</taxon>
        <taxon>Tracheophyta</taxon>
        <taxon>Spermatophyta</taxon>
        <taxon>Magnoliopsida</taxon>
        <taxon>eudicotyledons</taxon>
        <taxon>Gunneridae</taxon>
        <taxon>Pentapetalae</taxon>
        <taxon>rosids</taxon>
        <taxon>malvids</taxon>
        <taxon>Brassicales</taxon>
        <taxon>Brassicaceae</taxon>
        <taxon>Thlaspideae</taxon>
        <taxon>Thlaspi</taxon>
    </lineage>
</organism>
<evidence type="ECO:0000259" key="7">
    <source>
        <dbReference type="PROSITE" id="PS50076"/>
    </source>
</evidence>
<evidence type="ECO:0000256" key="6">
    <source>
        <dbReference type="SAM" id="MobiDB-lite"/>
    </source>
</evidence>
<evidence type="ECO:0000256" key="3">
    <source>
        <dbReference type="ARBA" id="ARBA00023136"/>
    </source>
</evidence>
<dbReference type="SUPFAM" id="SSF46565">
    <property type="entry name" value="Chaperone J-domain"/>
    <property type="match status" value="1"/>
</dbReference>
<dbReference type="GO" id="GO:0016020">
    <property type="term" value="C:membrane"/>
    <property type="evidence" value="ECO:0007669"/>
    <property type="project" value="UniProtKB-SubCell"/>
</dbReference>
<comment type="subcellular location">
    <subcellularLocation>
        <location evidence="1">Membrane</location>
    </subcellularLocation>
</comment>
<feature type="region of interest" description="Disordered" evidence="6">
    <location>
        <begin position="356"/>
        <end position="418"/>
    </location>
</feature>
<evidence type="ECO:0000256" key="2">
    <source>
        <dbReference type="ARBA" id="ARBA00023054"/>
    </source>
</evidence>
<keyword evidence="4" id="KW-0143">Chaperone</keyword>
<dbReference type="AlphaFoldDB" id="A0AAU9SM19"/>
<gene>
    <name evidence="8" type="ORF">TAV2_LOCUS15369</name>
</gene>
<feature type="domain" description="J" evidence="7">
    <location>
        <begin position="17"/>
        <end position="82"/>
    </location>
</feature>
<keyword evidence="9" id="KW-1185">Reference proteome</keyword>
<dbReference type="EMBL" id="OU466861">
    <property type="protein sequence ID" value="CAH2066145.1"/>
    <property type="molecule type" value="Genomic_DNA"/>
</dbReference>
<dbReference type="Pfam" id="PF00226">
    <property type="entry name" value="DnaJ"/>
    <property type="match status" value="1"/>
</dbReference>
<dbReference type="InterPro" id="IPR001623">
    <property type="entry name" value="DnaJ_domain"/>
</dbReference>
<dbReference type="Gene3D" id="1.10.287.110">
    <property type="entry name" value="DnaJ domain"/>
    <property type="match status" value="1"/>
</dbReference>
<evidence type="ECO:0000256" key="5">
    <source>
        <dbReference type="SAM" id="Coils"/>
    </source>
</evidence>
<reference evidence="8 9" key="1">
    <citation type="submission" date="2022-03" db="EMBL/GenBank/DDBJ databases">
        <authorList>
            <person name="Nunn A."/>
            <person name="Chopra R."/>
            <person name="Nunn A."/>
            <person name="Contreras Garrido A."/>
        </authorList>
    </citation>
    <scope>NUCLEOTIDE SEQUENCE [LARGE SCALE GENOMIC DNA]</scope>
</reference>
<dbReference type="PANTHER" id="PTHR44272:SF3">
    <property type="entry name" value="J DOMAIN-CONTAINING PROTEIN"/>
    <property type="match status" value="1"/>
</dbReference>
<dbReference type="PANTHER" id="PTHR44272">
    <property type="entry name" value="DNAJ DOMAIN (PROKARYOTIC HEAT SHOCK PROTEIN)"/>
    <property type="match status" value="1"/>
</dbReference>
<dbReference type="InterPro" id="IPR018253">
    <property type="entry name" value="DnaJ_domain_CS"/>
</dbReference>
<accession>A0AAU9SM19</accession>
<evidence type="ECO:0000256" key="4">
    <source>
        <dbReference type="ARBA" id="ARBA00023186"/>
    </source>
</evidence>
<evidence type="ECO:0000313" key="8">
    <source>
        <dbReference type="EMBL" id="CAH2066145.1"/>
    </source>
</evidence>
<dbReference type="PRINTS" id="PR00625">
    <property type="entry name" value="JDOMAIN"/>
</dbReference>
<dbReference type="CDD" id="cd06257">
    <property type="entry name" value="DnaJ"/>
    <property type="match status" value="1"/>
</dbReference>
<evidence type="ECO:0000256" key="1">
    <source>
        <dbReference type="ARBA" id="ARBA00004370"/>
    </source>
</evidence>
<sequence length="418" mass="46499">MSTKKVEGSSSPAIRRDPYEVLSVSKDANDQEIKSAYRKLALKYHPDKNANNPEASELFKEVAFSYSILSDPEKRRQYDNAGFEALDADGMDMEIDLSNLGTVNTMFAALFSKLGVPIKTTVSANVLEEAMNGTVTVRPLPIGTSVSGKVEKQYAHFFGVTISEQQAESGVVVRLLYFEQESSGGYGLALQVQNNISLTSWFYLFLQEESEKTGKVTSAGMYFLHFQVYRMDSTVNALAAAKDPESAFFKRLEGLQPCEVSELKSGTHIFAVYGDNFFKTASYTIEALCAKTYEDTTEKLKEIEAQILRKRNELRQFETEYRKALARFQEVTNRYTQEKQTVDELLKQRDTIHSSFSVVKTPSGGNNLSNGSSSKAQGEESKGDGDSAGEEGGSESKDKSKRKWFNMNMKGSSDKKLG</sequence>
<feature type="compositionally biased region" description="Low complexity" evidence="6">
    <location>
        <begin position="363"/>
        <end position="374"/>
    </location>
</feature>
<dbReference type="Proteomes" id="UP000836841">
    <property type="component" value="Chromosome 5"/>
</dbReference>
<protein>
    <recommendedName>
        <fullName evidence="7">J domain-containing protein</fullName>
    </recommendedName>
</protein>
<feature type="coiled-coil region" evidence="5">
    <location>
        <begin position="293"/>
        <end position="348"/>
    </location>
</feature>
<keyword evidence="3" id="KW-0472">Membrane</keyword>
<keyword evidence="2 5" id="KW-0175">Coiled coil</keyword>
<dbReference type="SMART" id="SM00271">
    <property type="entry name" value="DnaJ"/>
    <property type="match status" value="1"/>
</dbReference>
<proteinExistence type="predicted"/>
<name>A0AAU9SM19_THLAR</name>